<reference evidence="2" key="1">
    <citation type="submission" date="2018-01" db="EMBL/GenBank/DDBJ databases">
        <title>An insight into the sialome of Amazonian anophelines.</title>
        <authorList>
            <person name="Ribeiro J.M."/>
            <person name="Scarpassa V."/>
            <person name="Calvo E."/>
        </authorList>
    </citation>
    <scope>NUCLEOTIDE SEQUENCE</scope>
</reference>
<dbReference type="AlphaFoldDB" id="A0A2M4DBM4"/>
<dbReference type="EMBL" id="GGFL01010794">
    <property type="protein sequence ID" value="MBW74972.1"/>
    <property type="molecule type" value="Transcribed_RNA"/>
</dbReference>
<proteinExistence type="predicted"/>
<keyword evidence="1" id="KW-0812">Transmembrane</keyword>
<accession>A0A2M4DBM4</accession>
<evidence type="ECO:0000256" key="1">
    <source>
        <dbReference type="SAM" id="Phobius"/>
    </source>
</evidence>
<evidence type="ECO:0000313" key="2">
    <source>
        <dbReference type="EMBL" id="MBW74972.1"/>
    </source>
</evidence>
<sequence length="160" mass="17714">MRMMVLLLLLLASVVLMVLMVVAVNGVFNIYMNRLHELGMHAEPTATTAATRTGCVRVVGEVGAVLVLLALRRPIIVAALVQDVVLIVERYGFRGRQSIEATTTARPVEVRLLNVCRLVHHRMWRMLLLLLLVVLVVVLMVLLLVRIVWMRLGTGGMAAA</sequence>
<keyword evidence="1" id="KW-0472">Membrane</keyword>
<name>A0A2M4DBM4_ANODA</name>
<protein>
    <submittedName>
        <fullName evidence="2">Uncharacterized protein</fullName>
    </submittedName>
</protein>
<organism evidence="2">
    <name type="scientific">Anopheles darlingi</name>
    <name type="common">Mosquito</name>
    <dbReference type="NCBI Taxonomy" id="43151"/>
    <lineage>
        <taxon>Eukaryota</taxon>
        <taxon>Metazoa</taxon>
        <taxon>Ecdysozoa</taxon>
        <taxon>Arthropoda</taxon>
        <taxon>Hexapoda</taxon>
        <taxon>Insecta</taxon>
        <taxon>Pterygota</taxon>
        <taxon>Neoptera</taxon>
        <taxon>Endopterygota</taxon>
        <taxon>Diptera</taxon>
        <taxon>Nematocera</taxon>
        <taxon>Culicoidea</taxon>
        <taxon>Culicidae</taxon>
        <taxon>Anophelinae</taxon>
        <taxon>Anopheles</taxon>
    </lineage>
</organism>
<feature type="transmembrane region" description="Helical" evidence="1">
    <location>
        <begin position="127"/>
        <end position="149"/>
    </location>
</feature>
<keyword evidence="1" id="KW-1133">Transmembrane helix</keyword>